<evidence type="ECO:0000256" key="9">
    <source>
        <dbReference type="PROSITE-ProRule" id="PRU01356"/>
    </source>
</evidence>
<keyword evidence="9" id="KW-0408">Iron</keyword>
<feature type="signal peptide" evidence="10">
    <location>
        <begin position="1"/>
        <end position="16"/>
    </location>
</feature>
<evidence type="ECO:0000256" key="6">
    <source>
        <dbReference type="ARBA" id="ARBA00022729"/>
    </source>
</evidence>
<feature type="binding site" description="axial binding residue" evidence="9">
    <location>
        <position position="45"/>
    </location>
    <ligand>
        <name>heme</name>
        <dbReference type="ChEBI" id="CHEBI:30413"/>
    </ligand>
    <ligandPart>
        <name>Fe</name>
        <dbReference type="ChEBI" id="CHEBI:18248"/>
    </ligandPart>
</feature>
<comment type="similarity">
    <text evidence="3">Belongs to the RBT5 family.</text>
</comment>
<accession>A0ABR2XUZ0</accession>
<protein>
    <submittedName>
        <fullName evidence="12">Extracellular membrane protein CFEM domain-containing protein</fullName>
    </submittedName>
</protein>
<name>A0ABR2XUZ0_9PEZI</name>
<feature type="chain" id="PRO_5045241174" evidence="10">
    <location>
        <begin position="17"/>
        <end position="94"/>
    </location>
</feature>
<organism evidence="12 13">
    <name type="scientific">Seiridium cardinale</name>
    <dbReference type="NCBI Taxonomy" id="138064"/>
    <lineage>
        <taxon>Eukaryota</taxon>
        <taxon>Fungi</taxon>
        <taxon>Dikarya</taxon>
        <taxon>Ascomycota</taxon>
        <taxon>Pezizomycotina</taxon>
        <taxon>Sordariomycetes</taxon>
        <taxon>Xylariomycetidae</taxon>
        <taxon>Amphisphaeriales</taxon>
        <taxon>Sporocadaceae</taxon>
        <taxon>Seiridium</taxon>
    </lineage>
</organism>
<keyword evidence="6 10" id="KW-0732">Signal</keyword>
<keyword evidence="8" id="KW-0449">Lipoprotein</keyword>
<keyword evidence="5" id="KW-0472">Membrane</keyword>
<reference evidence="12 13" key="1">
    <citation type="submission" date="2024-02" db="EMBL/GenBank/DDBJ databases">
        <title>First draft genome assembly of two strains of Seiridium cardinale.</title>
        <authorList>
            <person name="Emiliani G."/>
            <person name="Scali E."/>
        </authorList>
    </citation>
    <scope>NUCLEOTIDE SEQUENCE [LARGE SCALE GENOMIC DNA]</scope>
    <source>
        <strain evidence="12 13">BM-138-000479</strain>
    </source>
</reference>
<dbReference type="EMBL" id="JARVKM010000020">
    <property type="protein sequence ID" value="KAK9777644.1"/>
    <property type="molecule type" value="Genomic_DNA"/>
</dbReference>
<dbReference type="Pfam" id="PF05730">
    <property type="entry name" value="CFEM"/>
    <property type="match status" value="1"/>
</dbReference>
<evidence type="ECO:0000259" key="11">
    <source>
        <dbReference type="PROSITE" id="PS52012"/>
    </source>
</evidence>
<gene>
    <name evidence="12" type="ORF">SCAR479_05692</name>
</gene>
<dbReference type="InterPro" id="IPR008427">
    <property type="entry name" value="Extracellular_membr_CFEM_dom"/>
</dbReference>
<dbReference type="SMART" id="SM00747">
    <property type="entry name" value="CFEM"/>
    <property type="match status" value="1"/>
</dbReference>
<sequence>MKYEATVLAFAAFAFADSTPAPPPSCAVECFMSNTASTSCNGWSDYHCLCSDEKYIYTAKDCVDNHSTCSQEDKDITKQWARDTCHDYGVDINI</sequence>
<evidence type="ECO:0000256" key="1">
    <source>
        <dbReference type="ARBA" id="ARBA00004589"/>
    </source>
</evidence>
<evidence type="ECO:0000256" key="3">
    <source>
        <dbReference type="ARBA" id="ARBA00010031"/>
    </source>
</evidence>
<keyword evidence="5" id="KW-0336">GPI-anchor</keyword>
<keyword evidence="4" id="KW-0964">Secreted</keyword>
<comment type="subcellular location">
    <subcellularLocation>
        <location evidence="1">Membrane</location>
        <topology evidence="1">Lipid-anchor</topology>
        <topology evidence="1">GPI-anchor</topology>
    </subcellularLocation>
    <subcellularLocation>
        <location evidence="2">Secreted</location>
    </subcellularLocation>
</comment>
<keyword evidence="5" id="KW-0325">Glycoprotein</keyword>
<evidence type="ECO:0000313" key="13">
    <source>
        <dbReference type="Proteomes" id="UP001465668"/>
    </source>
</evidence>
<keyword evidence="9" id="KW-0479">Metal-binding</keyword>
<dbReference type="PROSITE" id="PS52012">
    <property type="entry name" value="CFEM"/>
    <property type="match status" value="1"/>
</dbReference>
<evidence type="ECO:0000256" key="8">
    <source>
        <dbReference type="ARBA" id="ARBA00023288"/>
    </source>
</evidence>
<feature type="domain" description="CFEM" evidence="11">
    <location>
        <begin position="1"/>
        <end position="94"/>
    </location>
</feature>
<proteinExistence type="inferred from homology"/>
<evidence type="ECO:0000256" key="5">
    <source>
        <dbReference type="ARBA" id="ARBA00022622"/>
    </source>
</evidence>
<comment type="caution">
    <text evidence="9">Lacks conserved residue(s) required for the propagation of feature annotation.</text>
</comment>
<dbReference type="Proteomes" id="UP001465668">
    <property type="component" value="Unassembled WGS sequence"/>
</dbReference>
<evidence type="ECO:0000313" key="12">
    <source>
        <dbReference type="EMBL" id="KAK9777644.1"/>
    </source>
</evidence>
<keyword evidence="7" id="KW-1015">Disulfide bond</keyword>
<evidence type="ECO:0000256" key="10">
    <source>
        <dbReference type="SAM" id="SignalP"/>
    </source>
</evidence>
<keyword evidence="13" id="KW-1185">Reference proteome</keyword>
<evidence type="ECO:0000256" key="4">
    <source>
        <dbReference type="ARBA" id="ARBA00022525"/>
    </source>
</evidence>
<keyword evidence="9" id="KW-0349">Heme</keyword>
<evidence type="ECO:0000256" key="7">
    <source>
        <dbReference type="ARBA" id="ARBA00023157"/>
    </source>
</evidence>
<comment type="caution">
    <text evidence="12">The sequence shown here is derived from an EMBL/GenBank/DDBJ whole genome shotgun (WGS) entry which is preliminary data.</text>
</comment>
<evidence type="ECO:0000256" key="2">
    <source>
        <dbReference type="ARBA" id="ARBA00004613"/>
    </source>
</evidence>